<dbReference type="EMBL" id="CAJHNJ030000692">
    <property type="protein sequence ID" value="CAG9138542.1"/>
    <property type="molecule type" value="Genomic_DNA"/>
</dbReference>
<dbReference type="PANTHER" id="PTHR21879">
    <property type="entry name" value="FI03362P-RELATED-RELATED"/>
    <property type="match status" value="1"/>
</dbReference>
<dbReference type="Pfam" id="PF07898">
    <property type="entry name" value="DUF1676"/>
    <property type="match status" value="1"/>
</dbReference>
<gene>
    <name evidence="1" type="ORF">PLXY2_LOCUS16800</name>
</gene>
<organism evidence="1 2">
    <name type="scientific">Plutella xylostella</name>
    <name type="common">Diamondback moth</name>
    <name type="synonym">Plutella maculipennis</name>
    <dbReference type="NCBI Taxonomy" id="51655"/>
    <lineage>
        <taxon>Eukaryota</taxon>
        <taxon>Metazoa</taxon>
        <taxon>Ecdysozoa</taxon>
        <taxon>Arthropoda</taxon>
        <taxon>Hexapoda</taxon>
        <taxon>Insecta</taxon>
        <taxon>Pterygota</taxon>
        <taxon>Neoptera</taxon>
        <taxon>Endopterygota</taxon>
        <taxon>Lepidoptera</taxon>
        <taxon>Glossata</taxon>
        <taxon>Ditrysia</taxon>
        <taxon>Yponomeutoidea</taxon>
        <taxon>Plutellidae</taxon>
        <taxon>Plutella</taxon>
    </lineage>
</organism>
<reference evidence="1" key="1">
    <citation type="submission" date="2020-11" db="EMBL/GenBank/DDBJ databases">
        <authorList>
            <person name="Whiteford S."/>
        </authorList>
    </citation>
    <scope>NUCLEOTIDE SEQUENCE</scope>
</reference>
<dbReference type="AlphaFoldDB" id="A0A8S4GHH5"/>
<accession>A0A8S4GHH5</accession>
<dbReference type="PANTHER" id="PTHR21879:SF9">
    <property type="entry name" value="OSIRIS 16"/>
    <property type="match status" value="1"/>
</dbReference>
<dbReference type="Proteomes" id="UP000653454">
    <property type="component" value="Unassembled WGS sequence"/>
</dbReference>
<proteinExistence type="predicted"/>
<evidence type="ECO:0000313" key="2">
    <source>
        <dbReference type="Proteomes" id="UP000653454"/>
    </source>
</evidence>
<comment type="caution">
    <text evidence="1">The sequence shown here is derived from an EMBL/GenBank/DDBJ whole genome shotgun (WGS) entry which is preliminary data.</text>
</comment>
<dbReference type="InterPro" id="IPR012464">
    <property type="entry name" value="DUF1676"/>
</dbReference>
<keyword evidence="2" id="KW-1185">Reference proteome</keyword>
<evidence type="ECO:0000313" key="1">
    <source>
        <dbReference type="EMBL" id="CAG9138542.1"/>
    </source>
</evidence>
<name>A0A8S4GHH5_PLUXY</name>
<protein>
    <submittedName>
        <fullName evidence="1">(diamondback moth) hypothetical protein</fullName>
    </submittedName>
</protein>
<sequence length="175" mass="19428">MFLFISILLPCVLALPDPGTKDSEVPKLRNKTDPARSVWKDCANGIFNPSCVKISAITLLEGLNNKDEIHLLPGVSVVKESSATEAPEDMLAFAKSLPVEDKLDKFFIYRLGNYLDTHSLRLKLVDDNVMREARSMVGEARRKDPLGGKKGGLGVILAMAMMMKGMLLFRLEPFY</sequence>
<dbReference type="GO" id="GO:0016020">
    <property type="term" value="C:membrane"/>
    <property type="evidence" value="ECO:0007669"/>
    <property type="project" value="TreeGrafter"/>
</dbReference>